<name>X0UH41_9ZZZZ</name>
<evidence type="ECO:0000313" key="1">
    <source>
        <dbReference type="EMBL" id="GAF98621.1"/>
    </source>
</evidence>
<gene>
    <name evidence="1" type="ORF">S01H1_26714</name>
</gene>
<feature type="non-terminal residue" evidence="1">
    <location>
        <position position="54"/>
    </location>
</feature>
<organism evidence="1">
    <name type="scientific">marine sediment metagenome</name>
    <dbReference type="NCBI Taxonomy" id="412755"/>
    <lineage>
        <taxon>unclassified sequences</taxon>
        <taxon>metagenomes</taxon>
        <taxon>ecological metagenomes</taxon>
    </lineage>
</organism>
<protein>
    <recommendedName>
        <fullName evidence="2">Glycosyltransferase 2-like domain-containing protein</fullName>
    </recommendedName>
</protein>
<dbReference type="EMBL" id="BARS01016209">
    <property type="protein sequence ID" value="GAF98621.1"/>
    <property type="molecule type" value="Genomic_DNA"/>
</dbReference>
<comment type="caution">
    <text evidence="1">The sequence shown here is derived from an EMBL/GenBank/DDBJ whole genome shotgun (WGS) entry which is preliminary data.</text>
</comment>
<evidence type="ECO:0008006" key="2">
    <source>
        <dbReference type="Google" id="ProtNLM"/>
    </source>
</evidence>
<proteinExistence type="predicted"/>
<dbReference type="AlphaFoldDB" id="X0UH41"/>
<reference evidence="1" key="1">
    <citation type="journal article" date="2014" name="Front. Microbiol.">
        <title>High frequency of phylogenetically diverse reductive dehalogenase-homologous genes in deep subseafloor sedimentary metagenomes.</title>
        <authorList>
            <person name="Kawai M."/>
            <person name="Futagami T."/>
            <person name="Toyoda A."/>
            <person name="Takaki Y."/>
            <person name="Nishi S."/>
            <person name="Hori S."/>
            <person name="Arai W."/>
            <person name="Tsubouchi T."/>
            <person name="Morono Y."/>
            <person name="Uchiyama I."/>
            <person name="Ito T."/>
            <person name="Fujiyama A."/>
            <person name="Inagaki F."/>
            <person name="Takami H."/>
        </authorList>
    </citation>
    <scope>NUCLEOTIDE SEQUENCE</scope>
    <source>
        <strain evidence="1">Expedition CK06-06</strain>
    </source>
</reference>
<sequence length="54" mass="6537">MANIEFVIQMQSFHRRMHWMLSGLLQQRNPPSFSVRIDVVDDDPYTEYLPRLKE</sequence>
<accession>X0UH41</accession>